<comment type="caution">
    <text evidence="1">The sequence shown here is derived from an EMBL/GenBank/DDBJ whole genome shotgun (WGS) entry which is preliminary data.</text>
</comment>
<evidence type="ECO:0000313" key="1">
    <source>
        <dbReference type="EMBL" id="KAF9066110.1"/>
    </source>
</evidence>
<name>A0A9P5PQH4_9AGAR</name>
<dbReference type="EMBL" id="JADNRY010000092">
    <property type="protein sequence ID" value="KAF9066110.1"/>
    <property type="molecule type" value="Genomic_DNA"/>
</dbReference>
<organism evidence="1 2">
    <name type="scientific">Rhodocollybia butyracea</name>
    <dbReference type="NCBI Taxonomy" id="206335"/>
    <lineage>
        <taxon>Eukaryota</taxon>
        <taxon>Fungi</taxon>
        <taxon>Dikarya</taxon>
        <taxon>Basidiomycota</taxon>
        <taxon>Agaricomycotina</taxon>
        <taxon>Agaricomycetes</taxon>
        <taxon>Agaricomycetidae</taxon>
        <taxon>Agaricales</taxon>
        <taxon>Marasmiineae</taxon>
        <taxon>Omphalotaceae</taxon>
        <taxon>Rhodocollybia</taxon>
    </lineage>
</organism>
<dbReference type="Gene3D" id="2.40.30.10">
    <property type="entry name" value="Translation factors"/>
    <property type="match status" value="1"/>
</dbReference>
<gene>
    <name evidence="1" type="ORF">BDP27DRAFT_1546590</name>
</gene>
<protein>
    <submittedName>
        <fullName evidence="1">Uncharacterized protein</fullName>
    </submittedName>
</protein>
<reference evidence="1" key="1">
    <citation type="submission" date="2020-11" db="EMBL/GenBank/DDBJ databases">
        <authorList>
            <consortium name="DOE Joint Genome Institute"/>
            <person name="Ahrendt S."/>
            <person name="Riley R."/>
            <person name="Andreopoulos W."/>
            <person name="Labutti K."/>
            <person name="Pangilinan J."/>
            <person name="Ruiz-Duenas F.J."/>
            <person name="Barrasa J.M."/>
            <person name="Sanchez-Garcia M."/>
            <person name="Camarero S."/>
            <person name="Miyauchi S."/>
            <person name="Serrano A."/>
            <person name="Linde D."/>
            <person name="Babiker R."/>
            <person name="Drula E."/>
            <person name="Ayuso-Fernandez I."/>
            <person name="Pacheco R."/>
            <person name="Padilla G."/>
            <person name="Ferreira P."/>
            <person name="Barriuso J."/>
            <person name="Kellner H."/>
            <person name="Castanera R."/>
            <person name="Alfaro M."/>
            <person name="Ramirez L."/>
            <person name="Pisabarro A.G."/>
            <person name="Kuo A."/>
            <person name="Tritt A."/>
            <person name="Lipzen A."/>
            <person name="He G."/>
            <person name="Yan M."/>
            <person name="Ng V."/>
            <person name="Cullen D."/>
            <person name="Martin F."/>
            <person name="Rosso M.-N."/>
            <person name="Henrissat B."/>
            <person name="Hibbett D."/>
            <person name="Martinez A.T."/>
            <person name="Grigoriev I.V."/>
        </authorList>
    </citation>
    <scope>NUCLEOTIDE SEQUENCE</scope>
    <source>
        <strain evidence="1">AH 40177</strain>
    </source>
</reference>
<dbReference type="OrthoDB" id="4928at2759"/>
<dbReference type="AlphaFoldDB" id="A0A9P5PQH4"/>
<proteinExistence type="predicted"/>
<accession>A0A9P5PQH4</accession>
<keyword evidence="2" id="KW-1185">Reference proteome</keyword>
<dbReference type="Proteomes" id="UP000772434">
    <property type="component" value="Unassembled WGS sequence"/>
</dbReference>
<sequence length="57" mass="6658">MFGRHFDDKDEVLSHITRQSIDVLKSSFRADVSNEEWRLIKALKPVSTICIFIDLVH</sequence>
<evidence type="ECO:0000313" key="2">
    <source>
        <dbReference type="Proteomes" id="UP000772434"/>
    </source>
</evidence>